<name>A0A1I0Y1E1_9ACTN</name>
<protein>
    <submittedName>
        <fullName evidence="1">Uncharacterized protein</fullName>
    </submittedName>
</protein>
<gene>
    <name evidence="1" type="ORF">SAMN05192575_103127</name>
</gene>
<organism evidence="1 2">
    <name type="scientific">Nocardioides alpinus</name>
    <dbReference type="NCBI Taxonomy" id="748909"/>
    <lineage>
        <taxon>Bacteria</taxon>
        <taxon>Bacillati</taxon>
        <taxon>Actinomycetota</taxon>
        <taxon>Actinomycetes</taxon>
        <taxon>Propionibacteriales</taxon>
        <taxon>Nocardioidaceae</taxon>
        <taxon>Nocardioides</taxon>
    </lineage>
</organism>
<dbReference type="Proteomes" id="UP000199113">
    <property type="component" value="Unassembled WGS sequence"/>
</dbReference>
<proteinExistence type="predicted"/>
<evidence type="ECO:0000313" key="2">
    <source>
        <dbReference type="Proteomes" id="UP000199113"/>
    </source>
</evidence>
<dbReference type="AlphaFoldDB" id="A0A1I0Y1E1"/>
<reference evidence="1" key="1">
    <citation type="submission" date="2016-10" db="EMBL/GenBank/DDBJ databases">
        <authorList>
            <person name="de Groot N.N."/>
        </authorList>
    </citation>
    <scope>NUCLEOTIDE SEQUENCE [LARGE SCALE GENOMIC DNA]</scope>
    <source>
        <strain evidence="1">CGMCC 1.10697</strain>
    </source>
</reference>
<evidence type="ECO:0000313" key="1">
    <source>
        <dbReference type="EMBL" id="SFB06053.1"/>
    </source>
</evidence>
<dbReference type="STRING" id="748909.SAMN05192575_103127"/>
<sequence length="132" mass="14930">MEPIADAARFTVRLRTVLRTRAFDQMVFLRLVPPAGSSETWSGDIGMSAQRRDLAYANYFTDGSGTSYEVCDPLRARVRHRTDEIVLDVPLRCLPEGEVLVKVLSLTGYFRSDAARPWSQDRARFPAPIVLR</sequence>
<dbReference type="EMBL" id="FOKC01000003">
    <property type="protein sequence ID" value="SFB06053.1"/>
    <property type="molecule type" value="Genomic_DNA"/>
</dbReference>
<accession>A0A1I0Y1E1</accession>